<feature type="compositionally biased region" description="Basic and acidic residues" evidence="1">
    <location>
        <begin position="1"/>
        <end position="11"/>
    </location>
</feature>
<comment type="caution">
    <text evidence="2">The sequence shown here is derived from an EMBL/GenBank/DDBJ whole genome shotgun (WGS) entry which is preliminary data.</text>
</comment>
<evidence type="ECO:0000313" key="3">
    <source>
        <dbReference type="Proteomes" id="UP001500642"/>
    </source>
</evidence>
<evidence type="ECO:0000313" key="2">
    <source>
        <dbReference type="EMBL" id="GAA4387664.1"/>
    </source>
</evidence>
<evidence type="ECO:0000256" key="1">
    <source>
        <dbReference type="SAM" id="MobiDB-lite"/>
    </source>
</evidence>
<reference evidence="3" key="1">
    <citation type="journal article" date="2019" name="Int. J. Syst. Evol. Microbiol.">
        <title>The Global Catalogue of Microorganisms (GCM) 10K type strain sequencing project: providing services to taxonomists for standard genome sequencing and annotation.</title>
        <authorList>
            <consortium name="The Broad Institute Genomics Platform"/>
            <consortium name="The Broad Institute Genome Sequencing Center for Infectious Disease"/>
            <person name="Wu L."/>
            <person name="Ma J."/>
        </authorList>
    </citation>
    <scope>NUCLEOTIDE SEQUENCE [LARGE SCALE GENOMIC DNA]</scope>
    <source>
        <strain evidence="3">JCM 17808</strain>
    </source>
</reference>
<accession>A0ABP8JA62</accession>
<feature type="region of interest" description="Disordered" evidence="1">
    <location>
        <begin position="1"/>
        <end position="27"/>
    </location>
</feature>
<organism evidence="2 3">
    <name type="scientific">Brevibacterium pityocampae</name>
    <dbReference type="NCBI Taxonomy" id="506594"/>
    <lineage>
        <taxon>Bacteria</taxon>
        <taxon>Bacillati</taxon>
        <taxon>Actinomycetota</taxon>
        <taxon>Actinomycetes</taxon>
        <taxon>Micrococcales</taxon>
        <taxon>Brevibacteriaceae</taxon>
        <taxon>Brevibacterium</taxon>
    </lineage>
</organism>
<name>A0ABP8JA62_9MICO</name>
<protein>
    <submittedName>
        <fullName evidence="2">Uncharacterized protein</fullName>
    </submittedName>
</protein>
<feature type="compositionally biased region" description="Acidic residues" evidence="1">
    <location>
        <begin position="12"/>
        <end position="21"/>
    </location>
</feature>
<sequence>MRDAAVERVGEVDEAEAGVDEPDQRRAGARHVSVLSVDPAAEALGATSAFSDRSAGAVPAAAGASAAVRRLRLSRRVVAAVGCGRGWVKALMRRKCSAVSPRLNSGAMRRSRPG</sequence>
<gene>
    <name evidence="2" type="ORF">GCM10023167_11800</name>
</gene>
<dbReference type="Proteomes" id="UP001500642">
    <property type="component" value="Unassembled WGS sequence"/>
</dbReference>
<keyword evidence="3" id="KW-1185">Reference proteome</keyword>
<proteinExistence type="predicted"/>
<dbReference type="EMBL" id="BAABGL010000004">
    <property type="protein sequence ID" value="GAA4387664.1"/>
    <property type="molecule type" value="Genomic_DNA"/>
</dbReference>